<dbReference type="RefSeq" id="WP_111340854.1">
    <property type="nucleotide sequence ID" value="NZ_QLII01000001.1"/>
</dbReference>
<organism evidence="1 2">
    <name type="scientific">Spirosoma telluris</name>
    <dbReference type="NCBI Taxonomy" id="2183553"/>
    <lineage>
        <taxon>Bacteria</taxon>
        <taxon>Pseudomonadati</taxon>
        <taxon>Bacteroidota</taxon>
        <taxon>Cytophagia</taxon>
        <taxon>Cytophagales</taxon>
        <taxon>Cytophagaceae</taxon>
        <taxon>Spirosoma</taxon>
    </lineage>
</organism>
<dbReference type="EMBL" id="QLII01000001">
    <property type="protein sequence ID" value="RAI73981.1"/>
    <property type="molecule type" value="Genomic_DNA"/>
</dbReference>
<accession>A0A327NFA0</accession>
<evidence type="ECO:0000313" key="1">
    <source>
        <dbReference type="EMBL" id="RAI73981.1"/>
    </source>
</evidence>
<dbReference type="OrthoDB" id="1364249at2"/>
<comment type="caution">
    <text evidence="1">The sequence shown here is derived from an EMBL/GenBank/DDBJ whole genome shotgun (WGS) entry which is preliminary data.</text>
</comment>
<evidence type="ECO:0000313" key="2">
    <source>
        <dbReference type="Proteomes" id="UP000249016"/>
    </source>
</evidence>
<dbReference type="Proteomes" id="UP000249016">
    <property type="component" value="Unassembled WGS sequence"/>
</dbReference>
<protein>
    <submittedName>
        <fullName evidence="1">Uncharacterized protein</fullName>
    </submittedName>
</protein>
<proteinExistence type="predicted"/>
<gene>
    <name evidence="1" type="ORF">HMF3257_05715</name>
</gene>
<sequence>MAERGYTLIEPEIHEKLAWNLDLIVKCLEIIRLELGSILDINSSGIEYDLIAVGNPFGGPYPGIGIHCVSEAESTKIPEWDEIGRRVELWIENLGLDNLVKAGEKIDYIDWETLLQFGTYPKRIN</sequence>
<name>A0A327NFA0_9BACT</name>
<keyword evidence="2" id="KW-1185">Reference proteome</keyword>
<dbReference type="AlphaFoldDB" id="A0A327NFA0"/>
<reference evidence="1 2" key="1">
    <citation type="submission" date="2018-06" db="EMBL/GenBank/DDBJ databases">
        <title>Spirosoma sp. HMF3257 Genome sequencing and assembly.</title>
        <authorList>
            <person name="Kang H."/>
            <person name="Cha I."/>
            <person name="Kim H."/>
            <person name="Kang J."/>
            <person name="Joh K."/>
        </authorList>
    </citation>
    <scope>NUCLEOTIDE SEQUENCE [LARGE SCALE GENOMIC DNA]</scope>
    <source>
        <strain evidence="1 2">HMF3257</strain>
    </source>
</reference>